<dbReference type="Proteomes" id="UP000499080">
    <property type="component" value="Unassembled WGS sequence"/>
</dbReference>
<proteinExistence type="predicted"/>
<evidence type="ECO:0000256" key="1">
    <source>
        <dbReference type="SAM" id="MobiDB-lite"/>
    </source>
</evidence>
<feature type="compositionally biased region" description="Polar residues" evidence="1">
    <location>
        <begin position="106"/>
        <end position="117"/>
    </location>
</feature>
<keyword evidence="3" id="KW-1185">Reference proteome</keyword>
<gene>
    <name evidence="2" type="ORF">AVEN_58163_1</name>
</gene>
<dbReference type="AlphaFoldDB" id="A0A4Y2SEZ9"/>
<dbReference type="EMBL" id="BGPR01021154">
    <property type="protein sequence ID" value="GBN86166.1"/>
    <property type="molecule type" value="Genomic_DNA"/>
</dbReference>
<feature type="region of interest" description="Disordered" evidence="1">
    <location>
        <begin position="98"/>
        <end position="137"/>
    </location>
</feature>
<name>A0A4Y2SEZ9_ARAVE</name>
<accession>A0A4Y2SEZ9</accession>
<comment type="caution">
    <text evidence="2">The sequence shown here is derived from an EMBL/GenBank/DDBJ whole genome shotgun (WGS) entry which is preliminary data.</text>
</comment>
<evidence type="ECO:0000313" key="2">
    <source>
        <dbReference type="EMBL" id="GBN86166.1"/>
    </source>
</evidence>
<evidence type="ECO:0000313" key="3">
    <source>
        <dbReference type="Proteomes" id="UP000499080"/>
    </source>
</evidence>
<sequence>MEELLRALSVHKLSGILMASYVCIRNKEAVNMEERKKTICNNCKCPREAHDVCHEEFVNVCDRIGFQPSPEPSRHPISKEKTLSAGYSWVPPGLSSEKRNVKAGIPTNSKSNTSCADSNLGPRLEGSGTSKDLPTLRPRVEGRKSKIRRVGEEKEVGSKICGNALWNLRECLIFDLNGWKKISLGSNGVEWSTDECPTLG</sequence>
<protein>
    <submittedName>
        <fullName evidence="2">Uncharacterized protein</fullName>
    </submittedName>
</protein>
<organism evidence="2 3">
    <name type="scientific">Araneus ventricosus</name>
    <name type="common">Orbweaver spider</name>
    <name type="synonym">Epeira ventricosa</name>
    <dbReference type="NCBI Taxonomy" id="182803"/>
    <lineage>
        <taxon>Eukaryota</taxon>
        <taxon>Metazoa</taxon>
        <taxon>Ecdysozoa</taxon>
        <taxon>Arthropoda</taxon>
        <taxon>Chelicerata</taxon>
        <taxon>Arachnida</taxon>
        <taxon>Araneae</taxon>
        <taxon>Araneomorphae</taxon>
        <taxon>Entelegynae</taxon>
        <taxon>Araneoidea</taxon>
        <taxon>Araneidae</taxon>
        <taxon>Araneus</taxon>
    </lineage>
</organism>
<reference evidence="2 3" key="1">
    <citation type="journal article" date="2019" name="Sci. Rep.">
        <title>Orb-weaving spider Araneus ventricosus genome elucidates the spidroin gene catalogue.</title>
        <authorList>
            <person name="Kono N."/>
            <person name="Nakamura H."/>
            <person name="Ohtoshi R."/>
            <person name="Moran D.A.P."/>
            <person name="Shinohara A."/>
            <person name="Yoshida Y."/>
            <person name="Fujiwara M."/>
            <person name="Mori M."/>
            <person name="Tomita M."/>
            <person name="Arakawa K."/>
        </authorList>
    </citation>
    <scope>NUCLEOTIDE SEQUENCE [LARGE SCALE GENOMIC DNA]</scope>
</reference>
<dbReference type="OrthoDB" id="274660at2759"/>